<feature type="region of interest" description="Disordered" evidence="1">
    <location>
        <begin position="135"/>
        <end position="191"/>
    </location>
</feature>
<dbReference type="RefSeq" id="XP_027350081.1">
    <property type="nucleotide sequence ID" value="XM_027494280.1"/>
</dbReference>
<evidence type="ECO:0000313" key="3">
    <source>
        <dbReference type="Proteomes" id="UP000694853"/>
    </source>
</evidence>
<dbReference type="PANTHER" id="PTHR33923:SF3">
    <property type="entry name" value="CALMODULIN BINDING PROTEIN PICBP"/>
    <property type="match status" value="1"/>
</dbReference>
<sequence length="1254" mass="141880">MKDEIEGSYSDYDESQRVPGTKESISSLPENRGRLESKRKLKKVRSIRLGRLSSMRSSTRRGKPQYDDLIILSSVGTESLEGPTPIDMADASPNYMKATSSSHAKDSFQNTRRFSTKRTLTRMSTLKLKRSLTRKLSGRTEPKRKLKSSRSIKFVAVKGPKSTRKQSESTCGSDDQNGKSTCDASSKPQRVITRRLSFKPVRMLTKMPTFKAKNSSKSDSSLHRATCSSTLKDSHFPDHIDLPQEASTSQGVSSMKVCPYTYCSLHGHRHGNMPTLKRFVSMRRRMLKTQKTMKMDGQPVNRSKQFGNARKAAPKAQTVHSEDGRSHFQNMKKMASDSHIRPHGTPTSRVTEGDTSGREDEEKYNVRSNAEVLLGETSYPHTINFEEYLGDSPAVKRQTSPSVKERSMEYCCIATEKYKSDSVVAETPQSDKNMVACKKNDESATVDSTSTDVVKFSASDIEILEGKVITAGKNMEPDYEVLQKSSAQEEPTPASATDGAMQERDKKYIKMWQLMYKHAVLGNSGKCESKLPFNEKGREESGQNDLMINEVNSCSCHNHCETNQDMDDENKNAIELVQKAFDEILLPEPEDLFSDDHFKSEGIDSDEPLSEKSEGKREEVNTSTSTESPIEEQRMGTEPHQTTPKSWSNLKKMILLKRFVKALEKVRNFNPRRPSHLPSDANLEIEKVFLKHQTAEEKKNTEEWMLDYALQKVISKLAPAQRRRVTLLVEAFETILPFQDAESSPWSSATMEPKANPIQSLDDSSNHGKEEASFSHNSNMELEDNAGDDPMPELHNPIVLKDIFDYPRTEIVKHISASEAIEEDIYGNRSLAGSDDNDEKISTDDNNIYPVEIKDSRSSSLNKPVETTSSCHEEAPTNEKVSEFPEDLISNVNIENPNIKSKSPGIDVETKKLIGDNGEQFSVSKSLILEGLVRSLRSNLNGSGAPANLLDEPTADRKERIEKSKLETETLEEFPTQEQSEAPKSAVVEPETLPEKQRYTGLWYLVYKHMVSDMAENKPKSLIDEADEKESGHEGGRKRGTSISHESTPMTKQDKEFKDHVVDDPEVELQQIEAIKMVEEAIDSILPDDKDDLPDKESLAYNTISDNSKQSDRTERVYNEGLEKKEERMESKNRTIQEKEDEESAPKEGNKTNQQLPRSWSNLKKVILLRRFIKALEKVRKFNPRGPRYLPVEPDSESERVHLRHQGMEERKGTEEWMLDYALRQVVSKLTPARKRKVELLVEAFETVMPTMKN</sequence>
<feature type="compositionally biased region" description="Basic and acidic residues" evidence="1">
    <location>
        <begin position="871"/>
        <end position="882"/>
    </location>
</feature>
<accession>A0A8B8L1M5</accession>
<evidence type="ECO:0000256" key="1">
    <source>
        <dbReference type="SAM" id="MobiDB-lite"/>
    </source>
</evidence>
<feature type="compositionally biased region" description="Basic and acidic residues" evidence="1">
    <location>
        <begin position="1023"/>
        <end position="1037"/>
    </location>
</feature>
<evidence type="ECO:0000313" key="5">
    <source>
        <dbReference type="RefSeq" id="XP_027350082.1"/>
    </source>
</evidence>
<feature type="compositionally biased region" description="Basic and acidic residues" evidence="1">
    <location>
        <begin position="764"/>
        <end position="773"/>
    </location>
</feature>
<dbReference type="SMART" id="SM01054">
    <property type="entry name" value="CaM_binding"/>
    <property type="match status" value="2"/>
</dbReference>
<feature type="compositionally biased region" description="Basic and acidic residues" evidence="1">
    <location>
        <begin position="351"/>
        <end position="364"/>
    </location>
</feature>
<dbReference type="GeneID" id="113861458"/>
<organism evidence="3 5">
    <name type="scientific">Abrus precatorius</name>
    <name type="common">Indian licorice</name>
    <name type="synonym">Glycine abrus</name>
    <dbReference type="NCBI Taxonomy" id="3816"/>
    <lineage>
        <taxon>Eukaryota</taxon>
        <taxon>Viridiplantae</taxon>
        <taxon>Streptophyta</taxon>
        <taxon>Embryophyta</taxon>
        <taxon>Tracheophyta</taxon>
        <taxon>Spermatophyta</taxon>
        <taxon>Magnoliopsida</taxon>
        <taxon>eudicotyledons</taxon>
        <taxon>Gunneridae</taxon>
        <taxon>Pentapetalae</taxon>
        <taxon>rosids</taxon>
        <taxon>fabids</taxon>
        <taxon>Fabales</taxon>
        <taxon>Fabaceae</taxon>
        <taxon>Papilionoideae</taxon>
        <taxon>50 kb inversion clade</taxon>
        <taxon>NPAAA clade</taxon>
        <taxon>indigoferoid/millettioid clade</taxon>
        <taxon>Abreae</taxon>
        <taxon>Abrus</taxon>
    </lineage>
</organism>
<dbReference type="OrthoDB" id="1096728at2759"/>
<feature type="region of interest" description="Disordered" evidence="1">
    <location>
        <begin position="1"/>
        <end position="42"/>
    </location>
</feature>
<gene>
    <name evidence="4 5" type="primary">LOC113861458</name>
</gene>
<feature type="compositionally biased region" description="Polar residues" evidence="1">
    <location>
        <begin position="1041"/>
        <end position="1051"/>
    </location>
</feature>
<feature type="region of interest" description="Disordered" evidence="1">
    <location>
        <begin position="743"/>
        <end position="789"/>
    </location>
</feature>
<feature type="compositionally biased region" description="Polar residues" evidence="1">
    <location>
        <begin position="858"/>
        <end position="870"/>
    </location>
</feature>
<dbReference type="Pfam" id="PF07839">
    <property type="entry name" value="CaM_binding"/>
    <property type="match status" value="2"/>
</dbReference>
<evidence type="ECO:0000313" key="4">
    <source>
        <dbReference type="RefSeq" id="XP_027350081.1"/>
    </source>
</evidence>
<dbReference type="PANTHER" id="PTHR33923">
    <property type="entry name" value="CALMODULIN-BINDING PROTEIN-RELATED"/>
    <property type="match status" value="1"/>
</dbReference>
<reference evidence="3" key="1">
    <citation type="journal article" date="2019" name="Toxins">
        <title>Detection of Abrin-Like and Prepropulchellin-Like Toxin Genes and Transcripts Using Whole Genome Sequencing and Full-Length Transcript Sequencing of Abrus precatorius.</title>
        <authorList>
            <person name="Hovde B.T."/>
            <person name="Daligault H.E."/>
            <person name="Hanschen E.R."/>
            <person name="Kunde Y.A."/>
            <person name="Johnson M.B."/>
            <person name="Starkenburg S.R."/>
            <person name="Johnson S.L."/>
        </authorList>
    </citation>
    <scope>NUCLEOTIDE SEQUENCE [LARGE SCALE GENOMIC DNA]</scope>
</reference>
<dbReference type="InterPro" id="IPR044681">
    <property type="entry name" value="PICBP-like"/>
</dbReference>
<dbReference type="InterPro" id="IPR012417">
    <property type="entry name" value="CaM-bd_dom_pln"/>
</dbReference>
<feature type="region of interest" description="Disordered" evidence="1">
    <location>
        <begin position="1086"/>
        <end position="1157"/>
    </location>
</feature>
<feature type="compositionally biased region" description="Basic and acidic residues" evidence="1">
    <location>
        <begin position="1109"/>
        <end position="1150"/>
    </location>
</feature>
<keyword evidence="3" id="KW-1185">Reference proteome</keyword>
<dbReference type="GO" id="GO:0005516">
    <property type="term" value="F:calmodulin binding"/>
    <property type="evidence" value="ECO:0007669"/>
    <property type="project" value="InterPro"/>
</dbReference>
<dbReference type="Proteomes" id="UP000694853">
    <property type="component" value="Unplaced"/>
</dbReference>
<feature type="region of interest" description="Disordered" evidence="1">
    <location>
        <begin position="592"/>
        <end position="647"/>
    </location>
</feature>
<protein>
    <submittedName>
        <fullName evidence="4 5">Calmodulin binding protein PICBP-like isoform X1</fullName>
    </submittedName>
</protein>
<feature type="compositionally biased region" description="Polar residues" evidence="1">
    <location>
        <begin position="168"/>
        <end position="188"/>
    </location>
</feature>
<feature type="region of interest" description="Disordered" evidence="1">
    <location>
        <begin position="965"/>
        <end position="989"/>
    </location>
</feature>
<proteinExistence type="predicted"/>
<feature type="compositionally biased region" description="Basic and acidic residues" evidence="1">
    <location>
        <begin position="609"/>
        <end position="620"/>
    </location>
</feature>
<feature type="domain" description="Calmodulin-binding" evidence="2">
    <location>
        <begin position="1136"/>
        <end position="1250"/>
    </location>
</feature>
<feature type="region of interest" description="Disordered" evidence="1">
    <location>
        <begin position="855"/>
        <end position="882"/>
    </location>
</feature>
<name>A0A8B8L1M5_ABRPR</name>
<dbReference type="AlphaFoldDB" id="A0A8B8L1M5"/>
<feature type="region of interest" description="Disordered" evidence="1">
    <location>
        <begin position="294"/>
        <end position="364"/>
    </location>
</feature>
<dbReference type="KEGG" id="aprc:113861458"/>
<feature type="domain" description="Calmodulin-binding" evidence="2">
    <location>
        <begin position="624"/>
        <end position="737"/>
    </location>
</feature>
<dbReference type="RefSeq" id="XP_027350082.1">
    <property type="nucleotide sequence ID" value="XM_027494281.1"/>
</dbReference>
<feature type="region of interest" description="Disordered" evidence="1">
    <location>
        <begin position="1023"/>
        <end position="1060"/>
    </location>
</feature>
<evidence type="ECO:0000259" key="2">
    <source>
        <dbReference type="SMART" id="SM01054"/>
    </source>
</evidence>
<reference evidence="4 5" key="2">
    <citation type="submission" date="2025-04" db="UniProtKB">
        <authorList>
            <consortium name="RefSeq"/>
        </authorList>
    </citation>
    <scope>IDENTIFICATION</scope>
    <source>
        <tissue evidence="4 5">Young leaves</tissue>
    </source>
</reference>